<evidence type="ECO:0000259" key="1">
    <source>
        <dbReference type="PROSITE" id="PS51184"/>
    </source>
</evidence>
<dbReference type="OMA" id="ECERIPV"/>
<dbReference type="Proteomes" id="UP000005408">
    <property type="component" value="Unassembled WGS sequence"/>
</dbReference>
<reference evidence="2" key="1">
    <citation type="submission" date="2022-08" db="UniProtKB">
        <authorList>
            <consortium name="EnsemblMetazoa"/>
        </authorList>
    </citation>
    <scope>IDENTIFICATION</scope>
    <source>
        <strain evidence="2">05x7-T-G4-1.051#20</strain>
    </source>
</reference>
<dbReference type="PROSITE" id="PS51184">
    <property type="entry name" value="JMJC"/>
    <property type="match status" value="1"/>
</dbReference>
<dbReference type="PANTHER" id="PTHR12461:SF83">
    <property type="entry name" value="JMJC DOMAIN-CONTAINING PROTEIN"/>
    <property type="match status" value="1"/>
</dbReference>
<dbReference type="InterPro" id="IPR041667">
    <property type="entry name" value="Cupin_8"/>
</dbReference>
<feature type="domain" description="JmjC" evidence="1">
    <location>
        <begin position="342"/>
        <end position="528"/>
    </location>
</feature>
<keyword evidence="3" id="KW-1185">Reference proteome</keyword>
<sequence>MRSEKVYFNINNLAFLGALNWCIICCASALSSCLSLDDVLTRSRSSCVVALVTKNCIADQDVDNYGYVQLRNLLQHKNLGIVVDFVHIDSKWPNGEPLRKGNVEVGNIVLFRKVKKDRTCLLPSTRKQSIAPVILNGINDLATLVDFVNDGCETYFSTSGGPSVEGLHRNEILKTLFHVKNISNIQSRKVFPTQSLQFCEVKDQSCSDTNHMLHSNPSKIPECEKIDLPSKNSFFHNYVKTSKPVIFKNVLRNWPAFSKWTNGYLREKYGKNNIHIKLTPLGEYEGVEPRNMWENHEKFKIPQSVLNQLAFPDLVVVRPATKNLNFSSFMDIVEKVSNGSIKDMSAYLEYSSIPDHLPELEDDIQEDLFFQGLLKRDHLNIWLSDGRTLGKLHFDQYDNLLCQISGKKQVMLFDPHNNHQMYEGHIPEATLSYNQTSNTFHRRHLLESTSMVMSPVDILKPDYSRFPLFGDTYPLNCTLEEGDVLYLPSFWWHEVQSFPNVTAGRNLAINFWYDPFLIKEFPCAECKLDVNPKYRHLL</sequence>
<protein>
    <recommendedName>
        <fullName evidence="1">JmjC domain-containing protein</fullName>
    </recommendedName>
</protein>
<evidence type="ECO:0000313" key="2">
    <source>
        <dbReference type="EnsemblMetazoa" id="G4110.5:cds"/>
    </source>
</evidence>
<dbReference type="Gene3D" id="2.60.120.10">
    <property type="entry name" value="Jelly Rolls"/>
    <property type="match status" value="1"/>
</dbReference>
<dbReference type="SUPFAM" id="SSF51197">
    <property type="entry name" value="Clavaminate synthase-like"/>
    <property type="match status" value="1"/>
</dbReference>
<organism evidence="2 3">
    <name type="scientific">Magallana gigas</name>
    <name type="common">Pacific oyster</name>
    <name type="synonym">Crassostrea gigas</name>
    <dbReference type="NCBI Taxonomy" id="29159"/>
    <lineage>
        <taxon>Eukaryota</taxon>
        <taxon>Metazoa</taxon>
        <taxon>Spiralia</taxon>
        <taxon>Lophotrochozoa</taxon>
        <taxon>Mollusca</taxon>
        <taxon>Bivalvia</taxon>
        <taxon>Autobranchia</taxon>
        <taxon>Pteriomorphia</taxon>
        <taxon>Ostreida</taxon>
        <taxon>Ostreoidea</taxon>
        <taxon>Ostreidae</taxon>
        <taxon>Magallana</taxon>
    </lineage>
</organism>
<accession>A0A8W8N3K8</accession>
<dbReference type="PANTHER" id="PTHR12461">
    <property type="entry name" value="HYPOXIA-INDUCIBLE FACTOR 1 ALPHA INHIBITOR-RELATED"/>
    <property type="match status" value="1"/>
</dbReference>
<dbReference type="OrthoDB" id="415358at2759"/>
<dbReference type="FunFam" id="2.60.120.10:FF:000299">
    <property type="entry name" value="Predicted protein"/>
    <property type="match status" value="1"/>
</dbReference>
<dbReference type="AlphaFoldDB" id="A0A8W8N3K8"/>
<dbReference type="EnsemblMetazoa" id="G4110.5">
    <property type="protein sequence ID" value="G4110.5:cds"/>
    <property type="gene ID" value="G4110"/>
</dbReference>
<dbReference type="Pfam" id="PF13621">
    <property type="entry name" value="Cupin_8"/>
    <property type="match status" value="1"/>
</dbReference>
<dbReference type="InterPro" id="IPR014710">
    <property type="entry name" value="RmlC-like_jellyroll"/>
</dbReference>
<dbReference type="PROSITE" id="PS51257">
    <property type="entry name" value="PROKAR_LIPOPROTEIN"/>
    <property type="match status" value="1"/>
</dbReference>
<name>A0A8W8N3K8_MAGGI</name>
<dbReference type="SMART" id="SM00558">
    <property type="entry name" value="JmjC"/>
    <property type="match status" value="1"/>
</dbReference>
<proteinExistence type="predicted"/>
<evidence type="ECO:0000313" key="3">
    <source>
        <dbReference type="Proteomes" id="UP000005408"/>
    </source>
</evidence>
<dbReference type="InterPro" id="IPR003347">
    <property type="entry name" value="JmjC_dom"/>
</dbReference>